<organism evidence="2 3">
    <name type="scientific">Medicago truncatula</name>
    <name type="common">Barrel medic</name>
    <name type="synonym">Medicago tribuloides</name>
    <dbReference type="NCBI Taxonomy" id="3880"/>
    <lineage>
        <taxon>Eukaryota</taxon>
        <taxon>Viridiplantae</taxon>
        <taxon>Streptophyta</taxon>
        <taxon>Embryophyta</taxon>
        <taxon>Tracheophyta</taxon>
        <taxon>Spermatophyta</taxon>
        <taxon>Magnoliopsida</taxon>
        <taxon>eudicotyledons</taxon>
        <taxon>Gunneridae</taxon>
        <taxon>Pentapetalae</taxon>
        <taxon>rosids</taxon>
        <taxon>fabids</taxon>
        <taxon>Fabales</taxon>
        <taxon>Fabaceae</taxon>
        <taxon>Papilionoideae</taxon>
        <taxon>50 kb inversion clade</taxon>
        <taxon>NPAAA clade</taxon>
        <taxon>Hologalegina</taxon>
        <taxon>IRL clade</taxon>
        <taxon>Trifolieae</taxon>
        <taxon>Medicago</taxon>
    </lineage>
</organism>
<keyword evidence="1" id="KW-0472">Membrane</keyword>
<name>A0A396HH54_MEDTR</name>
<dbReference type="EMBL" id="PSQE01000006">
    <property type="protein sequence ID" value="RHN52670.1"/>
    <property type="molecule type" value="Genomic_DNA"/>
</dbReference>
<reference evidence="3" key="1">
    <citation type="journal article" date="2018" name="Nat. Plants">
        <title>Whole-genome landscape of Medicago truncatula symbiotic genes.</title>
        <authorList>
            <person name="Pecrix Y."/>
            <person name="Staton S.E."/>
            <person name="Sallet E."/>
            <person name="Lelandais-Briere C."/>
            <person name="Moreau S."/>
            <person name="Carrere S."/>
            <person name="Blein T."/>
            <person name="Jardinaud M.F."/>
            <person name="Latrasse D."/>
            <person name="Zouine M."/>
            <person name="Zahm M."/>
            <person name="Kreplak J."/>
            <person name="Mayjonade B."/>
            <person name="Satge C."/>
            <person name="Perez M."/>
            <person name="Cauet S."/>
            <person name="Marande W."/>
            <person name="Chantry-Darmon C."/>
            <person name="Lopez-Roques C."/>
            <person name="Bouchez O."/>
            <person name="Berard A."/>
            <person name="Debelle F."/>
            <person name="Munos S."/>
            <person name="Bendahmane A."/>
            <person name="Berges H."/>
            <person name="Niebel A."/>
            <person name="Buitink J."/>
            <person name="Frugier F."/>
            <person name="Benhamed M."/>
            <person name="Crespi M."/>
            <person name="Gouzy J."/>
            <person name="Gamas P."/>
        </authorList>
    </citation>
    <scope>NUCLEOTIDE SEQUENCE [LARGE SCALE GENOMIC DNA]</scope>
    <source>
        <strain evidence="3">cv. Jemalong A17</strain>
    </source>
</reference>
<dbReference type="AlphaFoldDB" id="A0A396HH54"/>
<evidence type="ECO:0000313" key="3">
    <source>
        <dbReference type="Proteomes" id="UP000265566"/>
    </source>
</evidence>
<evidence type="ECO:0000256" key="1">
    <source>
        <dbReference type="SAM" id="Phobius"/>
    </source>
</evidence>
<proteinExistence type="predicted"/>
<dbReference type="Gramene" id="rna37365">
    <property type="protein sequence ID" value="RHN52670.1"/>
    <property type="gene ID" value="gene37365"/>
</dbReference>
<keyword evidence="1" id="KW-1133">Transmembrane helix</keyword>
<accession>A0A396HH54</accession>
<protein>
    <recommendedName>
        <fullName evidence="4">Transmembrane protein</fullName>
    </recommendedName>
</protein>
<comment type="caution">
    <text evidence="2">The sequence shown here is derived from an EMBL/GenBank/DDBJ whole genome shotgun (WGS) entry which is preliminary data.</text>
</comment>
<sequence length="44" mass="5282">MCEDAIEIRPHVKIFRHVKIDVIDVVMYICLPHIFVIMENEMKL</sequence>
<evidence type="ECO:0000313" key="2">
    <source>
        <dbReference type="EMBL" id="RHN52670.1"/>
    </source>
</evidence>
<feature type="transmembrane region" description="Helical" evidence="1">
    <location>
        <begin position="20"/>
        <end position="38"/>
    </location>
</feature>
<dbReference type="Proteomes" id="UP000265566">
    <property type="component" value="Chromosome 6"/>
</dbReference>
<gene>
    <name evidence="2" type="ORF">MtrunA17_Chr6g0483011</name>
</gene>
<keyword evidence="1" id="KW-0812">Transmembrane</keyword>
<evidence type="ECO:0008006" key="4">
    <source>
        <dbReference type="Google" id="ProtNLM"/>
    </source>
</evidence>